<dbReference type="InterPro" id="IPR018062">
    <property type="entry name" value="HTH_AraC-typ_CS"/>
</dbReference>
<dbReference type="PROSITE" id="PS01124">
    <property type="entry name" value="HTH_ARAC_FAMILY_2"/>
    <property type="match status" value="1"/>
</dbReference>
<protein>
    <submittedName>
        <fullName evidence="5">AraC family transcriptional regulator</fullName>
    </submittedName>
</protein>
<dbReference type="OrthoDB" id="9813413at2"/>
<accession>A0A2K2FAB3</accession>
<dbReference type="PROSITE" id="PS00041">
    <property type="entry name" value="HTH_ARAC_FAMILY_1"/>
    <property type="match status" value="1"/>
</dbReference>
<dbReference type="InterPro" id="IPR037923">
    <property type="entry name" value="HTH-like"/>
</dbReference>
<evidence type="ECO:0000313" key="5">
    <source>
        <dbReference type="EMBL" id="PNT95697.1"/>
    </source>
</evidence>
<dbReference type="InterPro" id="IPR020449">
    <property type="entry name" value="Tscrpt_reg_AraC-type_HTH"/>
</dbReference>
<name>A0A2K2FAB3_9CLOT</name>
<dbReference type="InterPro" id="IPR003313">
    <property type="entry name" value="AraC-bd"/>
</dbReference>
<evidence type="ECO:0000259" key="4">
    <source>
        <dbReference type="PROSITE" id="PS01124"/>
    </source>
</evidence>
<dbReference type="GO" id="GO:0003700">
    <property type="term" value="F:DNA-binding transcription factor activity"/>
    <property type="evidence" value="ECO:0007669"/>
    <property type="project" value="InterPro"/>
</dbReference>
<gene>
    <name evidence="5" type="ORF">CDQ84_16640</name>
</gene>
<dbReference type="AlphaFoldDB" id="A0A2K2FAB3"/>
<keyword evidence="2" id="KW-0238">DNA-binding</keyword>
<dbReference type="Pfam" id="PF02311">
    <property type="entry name" value="AraC_binding"/>
    <property type="match status" value="1"/>
</dbReference>
<proteinExistence type="predicted"/>
<dbReference type="PRINTS" id="PR00032">
    <property type="entry name" value="HTHARAC"/>
</dbReference>
<keyword evidence="3" id="KW-0804">Transcription</keyword>
<evidence type="ECO:0000256" key="3">
    <source>
        <dbReference type="ARBA" id="ARBA00023163"/>
    </source>
</evidence>
<dbReference type="Gene3D" id="2.60.120.10">
    <property type="entry name" value="Jelly Rolls"/>
    <property type="match status" value="1"/>
</dbReference>
<dbReference type="SUPFAM" id="SSF46689">
    <property type="entry name" value="Homeodomain-like"/>
    <property type="match status" value="2"/>
</dbReference>
<dbReference type="EMBL" id="NIOJ01000061">
    <property type="protein sequence ID" value="PNT95697.1"/>
    <property type="molecule type" value="Genomic_DNA"/>
</dbReference>
<dbReference type="Proteomes" id="UP000236151">
    <property type="component" value="Unassembled WGS sequence"/>
</dbReference>
<sequence>MYRCGIEDCAPGHCWGPAVRDHFLIHYVLRGKGTFTINGRTYKLEKGQGFLIPPNVVTQYQADGIDPWSYSWVGFNGLKAESYLSRANLSLENPIFVYDRDDFVKDLFLKMVATKNLEKTREIYLLGYLYIFLGRMMDIAEENHAFETKEDRKEAYIKKAIEYIEMNYYRKISVSEMCRHVGLDRSYVYSVFKEYLNVSPQEYLIKYRMDKARELLKNMQLSIGDVSRSVGYEDALLFSRMFKKINGMSPKNYRKELQPLSGIVQRSRNR</sequence>
<organism evidence="5 6">
    <name type="scientific">Clostridium thermosuccinogenes</name>
    <dbReference type="NCBI Taxonomy" id="84032"/>
    <lineage>
        <taxon>Bacteria</taxon>
        <taxon>Bacillati</taxon>
        <taxon>Bacillota</taxon>
        <taxon>Clostridia</taxon>
        <taxon>Eubacteriales</taxon>
        <taxon>Clostridiaceae</taxon>
        <taxon>Clostridium</taxon>
    </lineage>
</organism>
<dbReference type="Gene3D" id="1.10.10.60">
    <property type="entry name" value="Homeodomain-like"/>
    <property type="match status" value="2"/>
</dbReference>
<dbReference type="SMART" id="SM00342">
    <property type="entry name" value="HTH_ARAC"/>
    <property type="match status" value="1"/>
</dbReference>
<keyword evidence="6" id="KW-1185">Reference proteome</keyword>
<reference evidence="6" key="1">
    <citation type="submission" date="2017-06" db="EMBL/GenBank/DDBJ databases">
        <title>Investigating the central metabolism of Clostridium thermosuccinogenes.</title>
        <authorList>
            <person name="Koendjbiharie J.G."/>
            <person name="Van Kranenburg R."/>
            <person name="Vriesendorp B."/>
        </authorList>
    </citation>
    <scope>NUCLEOTIDE SEQUENCE [LARGE SCALE GENOMIC DNA]</scope>
    <source>
        <strain evidence="6">DSM 5806</strain>
    </source>
</reference>
<keyword evidence="1" id="KW-0805">Transcription regulation</keyword>
<dbReference type="CDD" id="cd06986">
    <property type="entry name" value="cupin_MmsR-like_N"/>
    <property type="match status" value="1"/>
</dbReference>
<dbReference type="PANTHER" id="PTHR43280:SF30">
    <property type="entry name" value="MMSAB OPERON REGULATORY PROTEIN"/>
    <property type="match status" value="1"/>
</dbReference>
<dbReference type="PANTHER" id="PTHR43280">
    <property type="entry name" value="ARAC-FAMILY TRANSCRIPTIONAL REGULATOR"/>
    <property type="match status" value="1"/>
</dbReference>
<dbReference type="GO" id="GO:0043565">
    <property type="term" value="F:sequence-specific DNA binding"/>
    <property type="evidence" value="ECO:0007669"/>
    <property type="project" value="InterPro"/>
</dbReference>
<evidence type="ECO:0000256" key="1">
    <source>
        <dbReference type="ARBA" id="ARBA00023015"/>
    </source>
</evidence>
<dbReference type="InterPro" id="IPR014710">
    <property type="entry name" value="RmlC-like_jellyroll"/>
</dbReference>
<dbReference type="KEGG" id="cthd:CDO33_10440"/>
<dbReference type="InterPro" id="IPR009057">
    <property type="entry name" value="Homeodomain-like_sf"/>
</dbReference>
<dbReference type="SUPFAM" id="SSF51215">
    <property type="entry name" value="Regulatory protein AraC"/>
    <property type="match status" value="1"/>
</dbReference>
<feature type="domain" description="HTH araC/xylS-type" evidence="4">
    <location>
        <begin position="158"/>
        <end position="256"/>
    </location>
</feature>
<evidence type="ECO:0000313" key="6">
    <source>
        <dbReference type="Proteomes" id="UP000236151"/>
    </source>
</evidence>
<dbReference type="InterPro" id="IPR018060">
    <property type="entry name" value="HTH_AraC"/>
</dbReference>
<evidence type="ECO:0000256" key="2">
    <source>
        <dbReference type="ARBA" id="ARBA00023125"/>
    </source>
</evidence>
<comment type="caution">
    <text evidence="5">The sequence shown here is derived from an EMBL/GenBank/DDBJ whole genome shotgun (WGS) entry which is preliminary data.</text>
</comment>
<dbReference type="Pfam" id="PF12833">
    <property type="entry name" value="HTH_18"/>
    <property type="match status" value="1"/>
</dbReference>